<dbReference type="InterPro" id="IPR050320">
    <property type="entry name" value="N5-glutamine_MTase"/>
</dbReference>
<feature type="binding site" evidence="5">
    <location>
        <position position="173"/>
    </location>
    <ligand>
        <name>S-adenosyl-L-methionine</name>
        <dbReference type="ChEBI" id="CHEBI:59789"/>
    </ligand>
</feature>
<feature type="binding site" evidence="5">
    <location>
        <position position="188"/>
    </location>
    <ligand>
        <name>S-adenosyl-L-methionine</name>
        <dbReference type="ChEBI" id="CHEBI:59789"/>
    </ligand>
</feature>
<keyword evidence="1 5" id="KW-0489">Methyltransferase</keyword>
<evidence type="ECO:0000313" key="9">
    <source>
        <dbReference type="Proteomes" id="UP000033452"/>
    </source>
</evidence>
<gene>
    <name evidence="5" type="primary">prmC</name>
    <name evidence="8" type="ORF">TW77_19285</name>
</gene>
<feature type="domain" description="Release factor glutamine methyltransferase N-terminal" evidence="7">
    <location>
        <begin position="9"/>
        <end position="78"/>
    </location>
</feature>
<organism evidence="8 9">
    <name type="scientific">Pseudoalteromonas rubra</name>
    <dbReference type="NCBI Taxonomy" id="43658"/>
    <lineage>
        <taxon>Bacteria</taxon>
        <taxon>Pseudomonadati</taxon>
        <taxon>Pseudomonadota</taxon>
        <taxon>Gammaproteobacteria</taxon>
        <taxon>Alteromonadales</taxon>
        <taxon>Pseudoalteromonadaceae</taxon>
        <taxon>Pseudoalteromonas</taxon>
    </lineage>
</organism>
<sequence>MTQHSTLAQAIAWASGQLQSSSESAKLDAEVLLLHILQKNRSYLFAWPEAELNAEQQQRFATLVERRQAGEPVAHLTGEREFWSLPLYVNNSTLIPRPDTETLVEQALALPLSAQAKVLDLGTGTGAIVLALASEQPGWQLIGVDFSHDAVALAEKNRQRLGFEHVEIYHSDWFSALADQRFDLIVSNPPYICEQDEHLSQGDVRFEPLSALVAPEQGYADIRHIIEQAQAYLAPDGYLMFEHGYQQAAGVQQIFAQMNYRNILTIKDMAGCDRVTMAQKPQ</sequence>
<protein>
    <recommendedName>
        <fullName evidence="5">Release factor glutamine methyltransferase</fullName>
        <shortName evidence="5">RF MTase</shortName>
        <ecNumber evidence="5">2.1.1.297</ecNumber>
    </recommendedName>
    <alternativeName>
        <fullName evidence="5">N5-glutamine methyltransferase PrmC</fullName>
    </alternativeName>
    <alternativeName>
        <fullName evidence="5">Protein-(glutamine-N5) MTase PrmC</fullName>
    </alternativeName>
    <alternativeName>
        <fullName evidence="5">Protein-glutamine N-methyltransferase PrmC</fullName>
    </alternativeName>
</protein>
<dbReference type="EC" id="2.1.1.297" evidence="5"/>
<evidence type="ECO:0000256" key="5">
    <source>
        <dbReference type="HAMAP-Rule" id="MF_02126"/>
    </source>
</evidence>
<dbReference type="InterPro" id="IPR040758">
    <property type="entry name" value="PrmC_N"/>
</dbReference>
<reference evidence="8 9" key="1">
    <citation type="journal article" date="2015" name="BMC Genomics">
        <title>Genome mining reveals unlocked bioactive potential of marine Gram-negative bacteria.</title>
        <authorList>
            <person name="Machado H."/>
            <person name="Sonnenschein E.C."/>
            <person name="Melchiorsen J."/>
            <person name="Gram L."/>
        </authorList>
    </citation>
    <scope>NUCLEOTIDE SEQUENCE [LARGE SCALE GENOMIC DNA]</scope>
    <source>
        <strain evidence="8 9">S2471</strain>
    </source>
</reference>
<feature type="binding site" evidence="5">
    <location>
        <position position="145"/>
    </location>
    <ligand>
        <name>S-adenosyl-L-methionine</name>
        <dbReference type="ChEBI" id="CHEBI:59789"/>
    </ligand>
</feature>
<accession>A0A0F4QGS3</accession>
<feature type="domain" description="Methyltransferase" evidence="6">
    <location>
        <begin position="114"/>
        <end position="256"/>
    </location>
</feature>
<dbReference type="EMBL" id="JXYA01000049">
    <property type="protein sequence ID" value="KJZ06470.1"/>
    <property type="molecule type" value="Genomic_DNA"/>
</dbReference>
<evidence type="ECO:0000256" key="2">
    <source>
        <dbReference type="ARBA" id="ARBA00022679"/>
    </source>
</evidence>
<dbReference type="OrthoDB" id="9800643at2"/>
<dbReference type="Proteomes" id="UP000033452">
    <property type="component" value="Unassembled WGS sequence"/>
</dbReference>
<dbReference type="SUPFAM" id="SSF53335">
    <property type="entry name" value="S-adenosyl-L-methionine-dependent methyltransferases"/>
    <property type="match status" value="1"/>
</dbReference>
<dbReference type="Gene3D" id="3.40.50.150">
    <property type="entry name" value="Vaccinia Virus protein VP39"/>
    <property type="match status" value="1"/>
</dbReference>
<evidence type="ECO:0000259" key="6">
    <source>
        <dbReference type="Pfam" id="PF13847"/>
    </source>
</evidence>
<dbReference type="HAMAP" id="MF_02126">
    <property type="entry name" value="RF_methyltr_PrmC"/>
    <property type="match status" value="1"/>
</dbReference>
<dbReference type="GO" id="GO:0032259">
    <property type="term" value="P:methylation"/>
    <property type="evidence" value="ECO:0007669"/>
    <property type="project" value="UniProtKB-KW"/>
</dbReference>
<evidence type="ECO:0000313" key="8">
    <source>
        <dbReference type="EMBL" id="KJZ06470.1"/>
    </source>
</evidence>
<name>A0A0F4QGS3_9GAMM</name>
<dbReference type="CDD" id="cd02440">
    <property type="entry name" value="AdoMet_MTases"/>
    <property type="match status" value="1"/>
</dbReference>
<evidence type="ECO:0000256" key="4">
    <source>
        <dbReference type="ARBA" id="ARBA00048391"/>
    </source>
</evidence>
<dbReference type="FunFam" id="1.10.8.10:FF:000032">
    <property type="entry name" value="Release factor glutamine methyltransferase"/>
    <property type="match status" value="1"/>
</dbReference>
<dbReference type="InterPro" id="IPR029063">
    <property type="entry name" value="SAM-dependent_MTases_sf"/>
</dbReference>
<evidence type="ECO:0000259" key="7">
    <source>
        <dbReference type="Pfam" id="PF17827"/>
    </source>
</evidence>
<keyword evidence="2 5" id="KW-0808">Transferase</keyword>
<feature type="binding site" evidence="5">
    <location>
        <begin position="188"/>
        <end position="191"/>
    </location>
    <ligand>
        <name>substrate</name>
    </ligand>
</feature>
<dbReference type="RefSeq" id="WP_046006611.1">
    <property type="nucleotide sequence ID" value="NZ_JXYA01000049.1"/>
</dbReference>
<dbReference type="PATRIC" id="fig|43658.5.peg.4072"/>
<keyword evidence="9" id="KW-1185">Reference proteome</keyword>
<keyword evidence="3 5" id="KW-0949">S-adenosyl-L-methionine</keyword>
<dbReference type="PANTHER" id="PTHR18895:SF74">
    <property type="entry name" value="MTRF1L RELEASE FACTOR GLUTAMINE METHYLTRANSFERASE"/>
    <property type="match status" value="1"/>
</dbReference>
<comment type="function">
    <text evidence="5">Methylates the class 1 translation termination release factors RF1/PrfA and RF2/PrfB on the glutamine residue of the universally conserved GGQ motif.</text>
</comment>
<comment type="caution">
    <text evidence="8">The sequence shown here is derived from an EMBL/GenBank/DDBJ whole genome shotgun (WGS) entry which is preliminary data.</text>
</comment>
<dbReference type="InterPro" id="IPR002052">
    <property type="entry name" value="DNA_methylase_N6_adenine_CS"/>
</dbReference>
<dbReference type="InterPro" id="IPR019874">
    <property type="entry name" value="RF_methyltr_PrmC"/>
</dbReference>
<dbReference type="FunFam" id="3.40.50.150:FF:000053">
    <property type="entry name" value="Release factor glutamine methyltransferase"/>
    <property type="match status" value="1"/>
</dbReference>
<dbReference type="InterPro" id="IPR004556">
    <property type="entry name" value="HemK-like"/>
</dbReference>
<feature type="binding site" evidence="5">
    <location>
        <begin position="122"/>
        <end position="126"/>
    </location>
    <ligand>
        <name>S-adenosyl-L-methionine</name>
        <dbReference type="ChEBI" id="CHEBI:59789"/>
    </ligand>
</feature>
<dbReference type="Pfam" id="PF17827">
    <property type="entry name" value="PrmC_N"/>
    <property type="match status" value="1"/>
</dbReference>
<dbReference type="AlphaFoldDB" id="A0A0F4QGS3"/>
<proteinExistence type="inferred from homology"/>
<dbReference type="NCBIfam" id="TIGR03534">
    <property type="entry name" value="RF_mod_PrmC"/>
    <property type="match status" value="1"/>
</dbReference>
<dbReference type="InterPro" id="IPR025714">
    <property type="entry name" value="Methyltranfer_dom"/>
</dbReference>
<dbReference type="PANTHER" id="PTHR18895">
    <property type="entry name" value="HEMK METHYLTRANSFERASE"/>
    <property type="match status" value="1"/>
</dbReference>
<dbReference type="Pfam" id="PF13847">
    <property type="entry name" value="Methyltransf_31"/>
    <property type="match status" value="1"/>
</dbReference>
<comment type="catalytic activity">
    <reaction evidence="4 5">
        <text>L-glutaminyl-[peptide chain release factor] + S-adenosyl-L-methionine = N(5)-methyl-L-glutaminyl-[peptide chain release factor] + S-adenosyl-L-homocysteine + H(+)</text>
        <dbReference type="Rhea" id="RHEA:42896"/>
        <dbReference type="Rhea" id="RHEA-COMP:10271"/>
        <dbReference type="Rhea" id="RHEA-COMP:10272"/>
        <dbReference type="ChEBI" id="CHEBI:15378"/>
        <dbReference type="ChEBI" id="CHEBI:30011"/>
        <dbReference type="ChEBI" id="CHEBI:57856"/>
        <dbReference type="ChEBI" id="CHEBI:59789"/>
        <dbReference type="ChEBI" id="CHEBI:61891"/>
        <dbReference type="EC" id="2.1.1.297"/>
    </reaction>
</comment>
<dbReference type="PROSITE" id="PS00092">
    <property type="entry name" value="N6_MTASE"/>
    <property type="match status" value="1"/>
</dbReference>
<evidence type="ECO:0000256" key="3">
    <source>
        <dbReference type="ARBA" id="ARBA00022691"/>
    </source>
</evidence>
<comment type="similarity">
    <text evidence="5">Belongs to the protein N5-glutamine methyltransferase family. PrmC subfamily.</text>
</comment>
<dbReference type="GO" id="GO:0102559">
    <property type="term" value="F:peptide chain release factor N(5)-glutamine methyltransferase activity"/>
    <property type="evidence" value="ECO:0007669"/>
    <property type="project" value="UniProtKB-EC"/>
</dbReference>
<dbReference type="GO" id="GO:0003676">
    <property type="term" value="F:nucleic acid binding"/>
    <property type="evidence" value="ECO:0007669"/>
    <property type="project" value="InterPro"/>
</dbReference>
<dbReference type="NCBIfam" id="TIGR00536">
    <property type="entry name" value="hemK_fam"/>
    <property type="match status" value="1"/>
</dbReference>
<evidence type="ECO:0000256" key="1">
    <source>
        <dbReference type="ARBA" id="ARBA00022603"/>
    </source>
</evidence>
<dbReference type="Gene3D" id="1.10.8.10">
    <property type="entry name" value="DNA helicase RuvA subunit, C-terminal domain"/>
    <property type="match status" value="1"/>
</dbReference>